<accession>A0A9Q1JTF9</accession>
<dbReference type="EMBL" id="JAKOGI010000745">
    <property type="protein sequence ID" value="KAJ8430871.1"/>
    <property type="molecule type" value="Genomic_DNA"/>
</dbReference>
<dbReference type="SUPFAM" id="SSF56219">
    <property type="entry name" value="DNase I-like"/>
    <property type="match status" value="1"/>
</dbReference>
<dbReference type="Proteomes" id="UP001153076">
    <property type="component" value="Unassembled WGS sequence"/>
</dbReference>
<keyword evidence="2" id="KW-1185">Reference proteome</keyword>
<comment type="caution">
    <text evidence="1">The sequence shown here is derived from an EMBL/GenBank/DDBJ whole genome shotgun (WGS) entry which is preliminary data.</text>
</comment>
<reference evidence="1" key="1">
    <citation type="submission" date="2022-04" db="EMBL/GenBank/DDBJ databases">
        <title>Carnegiea gigantea Genome sequencing and assembly v2.</title>
        <authorList>
            <person name="Copetti D."/>
            <person name="Sanderson M.J."/>
            <person name="Burquez A."/>
            <person name="Wojciechowski M.F."/>
        </authorList>
    </citation>
    <scope>NUCLEOTIDE SEQUENCE</scope>
    <source>
        <strain evidence="1">SGP5-SGP5p</strain>
        <tissue evidence="1">Aerial part</tissue>
    </source>
</reference>
<dbReference type="AlphaFoldDB" id="A0A9Q1JTF9"/>
<evidence type="ECO:0000313" key="1">
    <source>
        <dbReference type="EMBL" id="KAJ8430871.1"/>
    </source>
</evidence>
<organism evidence="1 2">
    <name type="scientific">Carnegiea gigantea</name>
    <dbReference type="NCBI Taxonomy" id="171969"/>
    <lineage>
        <taxon>Eukaryota</taxon>
        <taxon>Viridiplantae</taxon>
        <taxon>Streptophyta</taxon>
        <taxon>Embryophyta</taxon>
        <taxon>Tracheophyta</taxon>
        <taxon>Spermatophyta</taxon>
        <taxon>Magnoliopsida</taxon>
        <taxon>eudicotyledons</taxon>
        <taxon>Gunneridae</taxon>
        <taxon>Pentapetalae</taxon>
        <taxon>Caryophyllales</taxon>
        <taxon>Cactineae</taxon>
        <taxon>Cactaceae</taxon>
        <taxon>Cactoideae</taxon>
        <taxon>Echinocereeae</taxon>
        <taxon>Carnegiea</taxon>
    </lineage>
</organism>
<evidence type="ECO:0008006" key="3">
    <source>
        <dbReference type="Google" id="ProtNLM"/>
    </source>
</evidence>
<protein>
    <recommendedName>
        <fullName evidence="3">Reverse transcriptase</fullName>
    </recommendedName>
</protein>
<sequence>MLGHEEQNSRKKNKVRQEWRVLLEEEVEIRENIRGLNSSNKQEDIRGFLNKQKVGLVASLETKVKLKNIIEVGDRMFGGWNYTTLRQALWQDLKLIASNMQEAWCVKGDFNAVLHPDERIGGEEVPHMEINDFTRCLEDSELVEVSTAGADKCLMHASF</sequence>
<dbReference type="InterPro" id="IPR036691">
    <property type="entry name" value="Endo/exonu/phosph_ase_sf"/>
</dbReference>
<proteinExistence type="predicted"/>
<gene>
    <name evidence="1" type="ORF">Cgig2_011334</name>
</gene>
<name>A0A9Q1JTF9_9CARY</name>
<evidence type="ECO:0000313" key="2">
    <source>
        <dbReference type="Proteomes" id="UP001153076"/>
    </source>
</evidence>
<dbReference type="OrthoDB" id="1432313at2759"/>